<dbReference type="Proteomes" id="UP000054549">
    <property type="component" value="Unassembled WGS sequence"/>
</dbReference>
<dbReference type="AlphaFoldDB" id="A0A0C2SWX4"/>
<evidence type="ECO:0000313" key="1">
    <source>
        <dbReference type="EMBL" id="KIL58614.1"/>
    </source>
</evidence>
<gene>
    <name evidence="1" type="ORF">M378DRAFT_170354</name>
</gene>
<proteinExistence type="predicted"/>
<protein>
    <submittedName>
        <fullName evidence="1">Uncharacterized protein</fullName>
    </submittedName>
</protein>
<dbReference type="InParanoid" id="A0A0C2SWX4"/>
<dbReference type="EMBL" id="KN818333">
    <property type="protein sequence ID" value="KIL58614.1"/>
    <property type="molecule type" value="Genomic_DNA"/>
</dbReference>
<reference evidence="1 2" key="1">
    <citation type="submission" date="2014-04" db="EMBL/GenBank/DDBJ databases">
        <title>Evolutionary Origins and Diversification of the Mycorrhizal Mutualists.</title>
        <authorList>
            <consortium name="DOE Joint Genome Institute"/>
            <consortium name="Mycorrhizal Genomics Consortium"/>
            <person name="Kohler A."/>
            <person name="Kuo A."/>
            <person name="Nagy L.G."/>
            <person name="Floudas D."/>
            <person name="Copeland A."/>
            <person name="Barry K.W."/>
            <person name="Cichocki N."/>
            <person name="Veneault-Fourrey C."/>
            <person name="LaButti K."/>
            <person name="Lindquist E.A."/>
            <person name="Lipzen A."/>
            <person name="Lundell T."/>
            <person name="Morin E."/>
            <person name="Murat C."/>
            <person name="Riley R."/>
            <person name="Ohm R."/>
            <person name="Sun H."/>
            <person name="Tunlid A."/>
            <person name="Henrissat B."/>
            <person name="Grigoriev I.V."/>
            <person name="Hibbett D.S."/>
            <person name="Martin F."/>
        </authorList>
    </citation>
    <scope>NUCLEOTIDE SEQUENCE [LARGE SCALE GENOMIC DNA]</scope>
    <source>
        <strain evidence="1 2">Koide BX008</strain>
    </source>
</reference>
<evidence type="ECO:0000313" key="2">
    <source>
        <dbReference type="Proteomes" id="UP000054549"/>
    </source>
</evidence>
<dbReference type="HOGENOM" id="CLU_2922113_0_0_1"/>
<organism evidence="1 2">
    <name type="scientific">Amanita muscaria (strain Koide BX008)</name>
    <dbReference type="NCBI Taxonomy" id="946122"/>
    <lineage>
        <taxon>Eukaryota</taxon>
        <taxon>Fungi</taxon>
        <taxon>Dikarya</taxon>
        <taxon>Basidiomycota</taxon>
        <taxon>Agaricomycotina</taxon>
        <taxon>Agaricomycetes</taxon>
        <taxon>Agaricomycetidae</taxon>
        <taxon>Agaricales</taxon>
        <taxon>Pluteineae</taxon>
        <taxon>Amanitaceae</taxon>
        <taxon>Amanita</taxon>
    </lineage>
</organism>
<accession>A0A0C2SWX4</accession>
<sequence length="61" mass="6969">MNHPCLSTPASVCSVFYIYEKQVQLHPYDSNNPGKVFCFDSMINSRFFSTLVLDTLFPCNT</sequence>
<name>A0A0C2SWX4_AMAMK</name>
<keyword evidence="2" id="KW-1185">Reference proteome</keyword>